<accession>F9D3L3</accession>
<gene>
    <name evidence="1" type="ORF">HMPREF9136_1441</name>
</gene>
<comment type="caution">
    <text evidence="1">The sequence shown here is derived from an EMBL/GenBank/DDBJ whole genome shotgun (WGS) entry which is preliminary data.</text>
</comment>
<sequence length="49" mass="5351">MAGTDGLIQNSEFKIQNLLFKIQAIVAAHQRSSWREAGGGTRRGGQTYS</sequence>
<proteinExistence type="predicted"/>
<reference evidence="1 2" key="1">
    <citation type="submission" date="2011-04" db="EMBL/GenBank/DDBJ databases">
        <authorList>
            <person name="Muzny D."/>
            <person name="Qin X."/>
            <person name="Deng J."/>
            <person name="Jiang H."/>
            <person name="Liu Y."/>
            <person name="Qu J."/>
            <person name="Song X.-Z."/>
            <person name="Zhang L."/>
            <person name="Thornton R."/>
            <person name="Coyle M."/>
            <person name="Francisco L."/>
            <person name="Jackson L."/>
            <person name="Javaid M."/>
            <person name="Korchina V."/>
            <person name="Kovar C."/>
            <person name="Mata R."/>
            <person name="Mathew T."/>
            <person name="Ngo R."/>
            <person name="Nguyen L."/>
            <person name="Nguyen N."/>
            <person name="Okwuonu G."/>
            <person name="Ongeri F."/>
            <person name="Pham C."/>
            <person name="Simmons D."/>
            <person name="Wilczek-Boney K."/>
            <person name="Hale W."/>
            <person name="Jakkamsetti A."/>
            <person name="Pham P."/>
            <person name="Ruth R."/>
            <person name="San Lucas F."/>
            <person name="Warren J."/>
            <person name="Zhang J."/>
            <person name="Zhao Z."/>
            <person name="Zhou C."/>
            <person name="Zhu D."/>
            <person name="Lee S."/>
            <person name="Bess C."/>
            <person name="Blankenburg K."/>
            <person name="Forbes L."/>
            <person name="Fu Q."/>
            <person name="Gubbala S."/>
            <person name="Hirani K."/>
            <person name="Jayaseelan J.C."/>
            <person name="Lara F."/>
            <person name="Munidasa M."/>
            <person name="Palculict T."/>
            <person name="Patil S."/>
            <person name="Pu L.-L."/>
            <person name="Saada N."/>
            <person name="Tang L."/>
            <person name="Weissenberger G."/>
            <person name="Zhu Y."/>
            <person name="Hemphill L."/>
            <person name="Shang Y."/>
            <person name="Youmans B."/>
            <person name="Ayvaz T."/>
            <person name="Ross M."/>
            <person name="Santibanez J."/>
            <person name="Aqrawi P."/>
            <person name="Gross S."/>
            <person name="Joshi V."/>
            <person name="Fowler G."/>
            <person name="Nazareth L."/>
            <person name="Reid J."/>
            <person name="Worley K."/>
            <person name="Petrosino J."/>
            <person name="Highlander S."/>
            <person name="Gibbs R."/>
        </authorList>
    </citation>
    <scope>NUCLEOTIDE SEQUENCE [LARGE SCALE GENOMIC DNA]</scope>
    <source>
        <strain evidence="1 2">DSM 3688</strain>
    </source>
</reference>
<dbReference type="EMBL" id="AFPW01000019">
    <property type="protein sequence ID" value="EGQ14764.1"/>
    <property type="molecule type" value="Genomic_DNA"/>
</dbReference>
<dbReference type="Proteomes" id="UP000007820">
    <property type="component" value="Unassembled WGS sequence"/>
</dbReference>
<dbReference type="AlphaFoldDB" id="F9D3L3"/>
<evidence type="ECO:0000313" key="2">
    <source>
        <dbReference type="Proteomes" id="UP000007820"/>
    </source>
</evidence>
<name>F9D3L3_PREDD</name>
<protein>
    <submittedName>
        <fullName evidence="1">Uncharacterized protein</fullName>
    </submittedName>
</protein>
<evidence type="ECO:0000313" key="1">
    <source>
        <dbReference type="EMBL" id="EGQ14764.1"/>
    </source>
</evidence>
<organism evidence="1 2">
    <name type="scientific">Prevotella dentalis (strain ATCC 49559 / DSM 3688 / JCM 13448 / NCTC 12043 / ES 2772)</name>
    <name type="common">Mitsuokella dentalis</name>
    <dbReference type="NCBI Taxonomy" id="908937"/>
    <lineage>
        <taxon>Bacteria</taxon>
        <taxon>Pseudomonadati</taxon>
        <taxon>Bacteroidota</taxon>
        <taxon>Bacteroidia</taxon>
        <taxon>Bacteroidales</taxon>
        <taxon>Prevotellaceae</taxon>
        <taxon>Prevotella</taxon>
    </lineage>
</organism>